<sequence length="280" mass="32690">MGNLVVLFTWDEIEKAVFNCDRNKTPSADGFSMDFFQDIWNLIKGDLEGVFKESVERGILNSLFVETFIYLIPKKGNANRIKEFRSISLITCFYKILAKVLANRMWMWGCVRNVKYSILSNGTVKRLIQATKDLSPGDPLSPYLFLLVDVLSRIIYKASFGSKPRALTFWGHVFEKIRKRLVVWKKGFFSKARRLTLIRKVMDLTWSISSGGLKIDNLRIHNRALLANWLWHFSLESNSLWHRIIVCKHEIYPFEWTTKGVKGTHRNPWKDISFELLTFS</sequence>
<accession>A0A5D3E2V6</accession>
<dbReference type="EMBL" id="SSTE01007195">
    <property type="protein sequence ID" value="KAA0057410.1"/>
    <property type="molecule type" value="Genomic_DNA"/>
</dbReference>
<proteinExistence type="predicted"/>
<comment type="caution">
    <text evidence="2">The sequence shown here is derived from an EMBL/GenBank/DDBJ whole genome shotgun (WGS) entry which is preliminary data.</text>
</comment>
<organism evidence="2 4">
    <name type="scientific">Cucumis melo var. makuwa</name>
    <name type="common">Oriental melon</name>
    <dbReference type="NCBI Taxonomy" id="1194695"/>
    <lineage>
        <taxon>Eukaryota</taxon>
        <taxon>Viridiplantae</taxon>
        <taxon>Streptophyta</taxon>
        <taxon>Embryophyta</taxon>
        <taxon>Tracheophyta</taxon>
        <taxon>Spermatophyta</taxon>
        <taxon>Magnoliopsida</taxon>
        <taxon>eudicotyledons</taxon>
        <taxon>Gunneridae</taxon>
        <taxon>Pentapetalae</taxon>
        <taxon>rosids</taxon>
        <taxon>fabids</taxon>
        <taxon>Cucurbitales</taxon>
        <taxon>Cucurbitaceae</taxon>
        <taxon>Benincaseae</taxon>
        <taxon>Cucumis</taxon>
    </lineage>
</organism>
<dbReference type="OrthoDB" id="1745463at2759"/>
<dbReference type="Proteomes" id="UP000321393">
    <property type="component" value="Unassembled WGS sequence"/>
</dbReference>
<gene>
    <name evidence="2" type="ORF">E5676_scaffold216G00910</name>
    <name evidence="1" type="ORF">E6C27_scaffold280G002860</name>
</gene>
<evidence type="ECO:0000313" key="4">
    <source>
        <dbReference type="Proteomes" id="UP000321947"/>
    </source>
</evidence>
<protein>
    <recommendedName>
        <fullName evidence="5">Reverse transcriptase</fullName>
    </recommendedName>
</protein>
<reference evidence="3 4" key="1">
    <citation type="submission" date="2019-08" db="EMBL/GenBank/DDBJ databases">
        <title>Draft genome sequences of two oriental melons (Cucumis melo L. var makuwa).</title>
        <authorList>
            <person name="Kwon S.-Y."/>
        </authorList>
    </citation>
    <scope>NUCLEOTIDE SEQUENCE [LARGE SCALE GENOMIC DNA]</scope>
    <source>
        <strain evidence="4">cv. Chang Bougi</strain>
        <strain evidence="3">cv. SW 3</strain>
        <tissue evidence="2">Leaf</tissue>
    </source>
</reference>
<evidence type="ECO:0000313" key="2">
    <source>
        <dbReference type="EMBL" id="TYK30109.1"/>
    </source>
</evidence>
<dbReference type="AlphaFoldDB" id="A0A5D3E2V6"/>
<dbReference type="EMBL" id="SSTD01000775">
    <property type="protein sequence ID" value="TYK30109.1"/>
    <property type="molecule type" value="Genomic_DNA"/>
</dbReference>
<name>A0A5D3E2V6_CUCMM</name>
<dbReference type="InterPro" id="IPR052343">
    <property type="entry name" value="Retrotransposon-Effector_Assoc"/>
</dbReference>
<evidence type="ECO:0000313" key="1">
    <source>
        <dbReference type="EMBL" id="KAA0057410.1"/>
    </source>
</evidence>
<evidence type="ECO:0000313" key="3">
    <source>
        <dbReference type="Proteomes" id="UP000321393"/>
    </source>
</evidence>
<evidence type="ECO:0008006" key="5">
    <source>
        <dbReference type="Google" id="ProtNLM"/>
    </source>
</evidence>
<dbReference type="Proteomes" id="UP000321947">
    <property type="component" value="Unassembled WGS sequence"/>
</dbReference>
<dbReference type="PANTHER" id="PTHR46890">
    <property type="entry name" value="NON-LTR RETROLELEMENT REVERSE TRANSCRIPTASE-LIKE PROTEIN-RELATED"/>
    <property type="match status" value="1"/>
</dbReference>
<dbReference type="PANTHER" id="PTHR46890:SF48">
    <property type="entry name" value="RNA-DIRECTED DNA POLYMERASE"/>
    <property type="match status" value="1"/>
</dbReference>